<feature type="domain" description="GP-PDE" evidence="1">
    <location>
        <begin position="5"/>
        <end position="245"/>
    </location>
</feature>
<accession>A0ABW0KCH6</accession>
<evidence type="ECO:0000259" key="1">
    <source>
        <dbReference type="PROSITE" id="PS51704"/>
    </source>
</evidence>
<evidence type="ECO:0000313" key="2">
    <source>
        <dbReference type="EMBL" id="MFC5451124.1"/>
    </source>
</evidence>
<gene>
    <name evidence="2" type="ORF">ACFPOG_23090</name>
</gene>
<dbReference type="Proteomes" id="UP001596044">
    <property type="component" value="Unassembled WGS sequence"/>
</dbReference>
<dbReference type="EMBL" id="JBHSMJ010000031">
    <property type="protein sequence ID" value="MFC5451124.1"/>
    <property type="molecule type" value="Genomic_DNA"/>
</dbReference>
<dbReference type="PROSITE" id="PS51704">
    <property type="entry name" value="GP_PDE"/>
    <property type="match status" value="1"/>
</dbReference>
<dbReference type="InterPro" id="IPR017946">
    <property type="entry name" value="PLC-like_Pdiesterase_TIM-brl"/>
</dbReference>
<dbReference type="RefSeq" id="WP_270879526.1">
    <property type="nucleotide sequence ID" value="NZ_JAQFVF010000025.1"/>
</dbReference>
<sequence length="246" mass="27350">MKPFPLITAHTGCMGTPDNTMRSIISALNSGVDFVEEDLLITADGVLVFSHDDLVQTADGSAFRISQTSYKELSGLELRAHHGAPGETFRLLSLEEILPILKDSGMKMNLDLKSDACVEPVSSFIIENELIQQIILSGCETERAIMVNHVNKELRKLLNVDSSLFASTSYSEAVRISCEDAKRANCFGMNVNFRLVDAGFLQMASRHGLDVYVWTVDEESQMKRFIEWGVQSITTRNISALLNLRM</sequence>
<comment type="caution">
    <text evidence="2">The sequence shown here is derived from an EMBL/GenBank/DDBJ whole genome shotgun (WGS) entry which is preliminary data.</text>
</comment>
<name>A0ABW0KCH6_9BACL</name>
<dbReference type="Pfam" id="PF03009">
    <property type="entry name" value="GDPD"/>
    <property type="match status" value="1"/>
</dbReference>
<dbReference type="SUPFAM" id="SSF51695">
    <property type="entry name" value="PLC-like phosphodiesterases"/>
    <property type="match status" value="1"/>
</dbReference>
<dbReference type="PANTHER" id="PTHR46211:SF1">
    <property type="entry name" value="GLYCEROPHOSPHODIESTER PHOSPHODIESTERASE, CYTOPLASMIC"/>
    <property type="match status" value="1"/>
</dbReference>
<proteinExistence type="predicted"/>
<dbReference type="Gene3D" id="3.20.20.190">
    <property type="entry name" value="Phosphatidylinositol (PI) phosphodiesterase"/>
    <property type="match status" value="1"/>
</dbReference>
<evidence type="ECO:0000313" key="3">
    <source>
        <dbReference type="Proteomes" id="UP001596044"/>
    </source>
</evidence>
<keyword evidence="3" id="KW-1185">Reference proteome</keyword>
<dbReference type="PANTHER" id="PTHR46211">
    <property type="entry name" value="GLYCEROPHOSPHORYL DIESTER PHOSPHODIESTERASE"/>
    <property type="match status" value="1"/>
</dbReference>
<dbReference type="InterPro" id="IPR030395">
    <property type="entry name" value="GP_PDE_dom"/>
</dbReference>
<reference evidence="3" key="1">
    <citation type="journal article" date="2019" name="Int. J. Syst. Evol. Microbiol.">
        <title>The Global Catalogue of Microorganisms (GCM) 10K type strain sequencing project: providing services to taxonomists for standard genome sequencing and annotation.</title>
        <authorList>
            <consortium name="The Broad Institute Genomics Platform"/>
            <consortium name="The Broad Institute Genome Sequencing Center for Infectious Disease"/>
            <person name="Wu L."/>
            <person name="Ma J."/>
        </authorList>
    </citation>
    <scope>NUCLEOTIDE SEQUENCE [LARGE SCALE GENOMIC DNA]</scope>
    <source>
        <strain evidence="3">KACC 11904</strain>
    </source>
</reference>
<protein>
    <submittedName>
        <fullName evidence="2">Glycerophosphodiester phosphodiesterase</fullName>
    </submittedName>
</protein>
<organism evidence="2 3">
    <name type="scientific">Paenibacillus aestuarii</name>
    <dbReference type="NCBI Taxonomy" id="516965"/>
    <lineage>
        <taxon>Bacteria</taxon>
        <taxon>Bacillati</taxon>
        <taxon>Bacillota</taxon>
        <taxon>Bacilli</taxon>
        <taxon>Bacillales</taxon>
        <taxon>Paenibacillaceae</taxon>
        <taxon>Paenibacillus</taxon>
    </lineage>
</organism>